<feature type="region of interest" description="Disordered" evidence="1">
    <location>
        <begin position="163"/>
        <end position="192"/>
    </location>
</feature>
<dbReference type="AlphaFoldDB" id="A0A158D8U0"/>
<proteinExistence type="predicted"/>
<keyword evidence="3" id="KW-1185">Reference proteome</keyword>
<feature type="region of interest" description="Disordered" evidence="1">
    <location>
        <begin position="1"/>
        <end position="26"/>
    </location>
</feature>
<comment type="caution">
    <text evidence="2">The sequence shown here is derived from an EMBL/GenBank/DDBJ whole genome shotgun (WGS) entry which is preliminary data.</text>
</comment>
<sequence length="192" mass="20571">MPARIGPASEREKKANRRSPVLRTTDGENRCCADFCEARRRRNETRHTAASQREQSGPALAPARHGSKEVRSRSIAPVRARPRLPAAAVGRNQALAKSAGRFGASILRRGTAAPPHPRHEPRGFVRLAVASHVPHDVAAPIEPAPAFGNSPARSPAPACFVTTHKKRGTPTFPLRARDVSITGADSPDEGKA</sequence>
<evidence type="ECO:0000313" key="3">
    <source>
        <dbReference type="Proteomes" id="UP000054911"/>
    </source>
</evidence>
<reference evidence="2" key="1">
    <citation type="submission" date="2016-01" db="EMBL/GenBank/DDBJ databases">
        <authorList>
            <person name="Peeters C."/>
        </authorList>
    </citation>
    <scope>NUCLEOTIDE SEQUENCE [LARGE SCALE GENOMIC DNA]</scope>
    <source>
        <strain evidence="2">LMG 29323</strain>
    </source>
</reference>
<name>A0A158D8U0_9BURK</name>
<evidence type="ECO:0000313" key="2">
    <source>
        <dbReference type="EMBL" id="SAK90790.1"/>
    </source>
</evidence>
<protein>
    <submittedName>
        <fullName evidence="2">Uncharacterized protein</fullName>
    </submittedName>
</protein>
<accession>A0A158D8U0</accession>
<gene>
    <name evidence="2" type="ORF">AWB80_06484</name>
</gene>
<dbReference type="STRING" id="1777141.AWB80_06484"/>
<feature type="region of interest" description="Disordered" evidence="1">
    <location>
        <begin position="42"/>
        <end position="79"/>
    </location>
</feature>
<organism evidence="2 3">
    <name type="scientific">Caballeronia pedi</name>
    <dbReference type="NCBI Taxonomy" id="1777141"/>
    <lineage>
        <taxon>Bacteria</taxon>
        <taxon>Pseudomonadati</taxon>
        <taxon>Pseudomonadota</taxon>
        <taxon>Betaproteobacteria</taxon>
        <taxon>Burkholderiales</taxon>
        <taxon>Burkholderiaceae</taxon>
        <taxon>Caballeronia</taxon>
    </lineage>
</organism>
<dbReference type="Proteomes" id="UP000054911">
    <property type="component" value="Unassembled WGS sequence"/>
</dbReference>
<evidence type="ECO:0000256" key="1">
    <source>
        <dbReference type="SAM" id="MobiDB-lite"/>
    </source>
</evidence>
<dbReference type="EMBL" id="FCOE02000033">
    <property type="protein sequence ID" value="SAK90790.1"/>
    <property type="molecule type" value="Genomic_DNA"/>
</dbReference>